<dbReference type="AlphaFoldDB" id="A0A1G7R7Y3"/>
<evidence type="ECO:0000313" key="3">
    <source>
        <dbReference type="Proteomes" id="UP000199045"/>
    </source>
</evidence>
<keyword evidence="1" id="KW-0812">Transmembrane</keyword>
<dbReference type="Proteomes" id="UP000199045">
    <property type="component" value="Unassembled WGS sequence"/>
</dbReference>
<proteinExistence type="predicted"/>
<dbReference type="RefSeq" id="WP_089832849.1">
    <property type="nucleotide sequence ID" value="NZ_FNBN01000003.1"/>
</dbReference>
<feature type="transmembrane region" description="Helical" evidence="1">
    <location>
        <begin position="60"/>
        <end position="86"/>
    </location>
</feature>
<keyword evidence="1" id="KW-0472">Membrane</keyword>
<name>A0A1G7R7Y3_CHIFI</name>
<organism evidence="2 3">
    <name type="scientific">Chitinophaga filiformis</name>
    <name type="common">Myxococcus filiformis</name>
    <name type="synonym">Flexibacter filiformis</name>
    <dbReference type="NCBI Taxonomy" id="104663"/>
    <lineage>
        <taxon>Bacteria</taxon>
        <taxon>Pseudomonadati</taxon>
        <taxon>Bacteroidota</taxon>
        <taxon>Chitinophagia</taxon>
        <taxon>Chitinophagales</taxon>
        <taxon>Chitinophagaceae</taxon>
        <taxon>Chitinophaga</taxon>
    </lineage>
</organism>
<keyword evidence="1" id="KW-1133">Transmembrane helix</keyword>
<gene>
    <name evidence="2" type="ORF">SAMN04488121_103363</name>
</gene>
<evidence type="ECO:0000256" key="1">
    <source>
        <dbReference type="SAM" id="Phobius"/>
    </source>
</evidence>
<accession>A0A1G7R7Y3</accession>
<dbReference type="EMBL" id="FNBN01000003">
    <property type="protein sequence ID" value="SDG06906.1"/>
    <property type="molecule type" value="Genomic_DNA"/>
</dbReference>
<sequence length="97" mass="10966">MRTTPEQPTPSETEPASWTAVIWMIAVALIGFGFAIFRFLQFSQAAGDLKTVRLTRIELYIYRATGHWGVIAVFIIMGIFGLYNAITGIRDLRSRKQ</sequence>
<protein>
    <recommendedName>
        <fullName evidence="4">Immunity protein 17</fullName>
    </recommendedName>
</protein>
<evidence type="ECO:0008006" key="4">
    <source>
        <dbReference type="Google" id="ProtNLM"/>
    </source>
</evidence>
<reference evidence="3" key="1">
    <citation type="submission" date="2016-10" db="EMBL/GenBank/DDBJ databases">
        <authorList>
            <person name="Varghese N."/>
            <person name="Submissions S."/>
        </authorList>
    </citation>
    <scope>NUCLEOTIDE SEQUENCE [LARGE SCALE GENOMIC DNA]</scope>
    <source>
        <strain evidence="3">DSM 527</strain>
    </source>
</reference>
<evidence type="ECO:0000313" key="2">
    <source>
        <dbReference type="EMBL" id="SDG06906.1"/>
    </source>
</evidence>
<dbReference type="OrthoDB" id="674681at2"/>
<feature type="transmembrane region" description="Helical" evidence="1">
    <location>
        <begin position="20"/>
        <end position="40"/>
    </location>
</feature>